<dbReference type="InterPro" id="IPR036869">
    <property type="entry name" value="J_dom_sf"/>
</dbReference>
<keyword evidence="7" id="KW-1185">Reference proteome</keyword>
<feature type="transmembrane region" description="Helical" evidence="3">
    <location>
        <begin position="543"/>
        <end position="565"/>
    </location>
</feature>
<dbReference type="PANTHER" id="PTHR43908:SF3">
    <property type="entry name" value="AT29763P-RELATED"/>
    <property type="match status" value="1"/>
</dbReference>
<dbReference type="EMBL" id="JALLPJ020000075">
    <property type="protein sequence ID" value="KAL3803279.1"/>
    <property type="molecule type" value="Genomic_DNA"/>
</dbReference>
<dbReference type="Pfam" id="PF00226">
    <property type="entry name" value="DnaJ"/>
    <property type="match status" value="1"/>
</dbReference>
<dbReference type="PROSITE" id="PS50076">
    <property type="entry name" value="DNAJ_2"/>
    <property type="match status" value="1"/>
</dbReference>
<name>A0ABD3QTB9_9STRA</name>
<keyword evidence="4" id="KW-0732">Signal</keyword>
<keyword evidence="1" id="KW-0175">Coiled coil</keyword>
<feature type="signal peptide" evidence="4">
    <location>
        <begin position="1"/>
        <end position="20"/>
    </location>
</feature>
<feature type="chain" id="PRO_5044872629" description="J domain-containing protein" evidence="4">
    <location>
        <begin position="21"/>
        <end position="721"/>
    </location>
</feature>
<dbReference type="AlphaFoldDB" id="A0ABD3QTB9"/>
<sequence>MKPFTIVLLLLLLCIQPHLFNSTRRFNFHKSTTPNNFDPYATLSLHPTASPTQIQKAYRTKARETHPDKNPSPNANEEFRFISEAFDILSDPKKKRVYDEQRLREERMRAEQKRREERQRYAQEREREQALMRQREMIQKARSGYDGVLKWSKLSHLEEMAVDDQSNVYTTNVLIMFVGNKAAEKKGEEDYYFPYPFVGEWDSAVGNDVLLVAKVRYNSPTPLTRQFRVPSKSDNPYFIFAKKGDSFHHYHIYHPKRYHQTDTHQDWRHWVQSLLVVRGVVVNHHSLPVTIFILRNGRIEYIQEKLNPQFELELGFHPGDQILAFDSRLDNFPGGRRYTNEKIVRHAQSIAILDTVVTSETEYVVHNRRCYDLSTQCYEWSMTMHGRSSQCYQNPEFMHNICPKACGVCSDGLLSDWRYYMFHFPEHKMPSFVVGFLRGLRMLLRNVGAIVEVSRTSAAVFLVLGLLMAFNLVFLEAATKTSRDTIHGEKETAMTFWDYLLLVLALGVCYGLKLFVATPRHVLPVGLRSFHTDFTRVSGEPEIYIVLLIGGIIAHVYVRTVVTFLMKDDVNSADIAYFMAVMIGSVAAALYFVFFIRGKDTDSVIRWNQLFDYEKNAAFTFMFLGSLTSMTLQPLKTLVKGVLMADNIAIMMIPNVFVIGGIKFLTAVDRSIHLDLLHTISKNKVAVFVLLLCGMMGGVLYMKLIDMIASGDEDPPKEKVD</sequence>
<protein>
    <recommendedName>
        <fullName evidence="5">J domain-containing protein</fullName>
    </recommendedName>
</protein>
<keyword evidence="3" id="KW-0472">Membrane</keyword>
<evidence type="ECO:0000256" key="1">
    <source>
        <dbReference type="SAM" id="Coils"/>
    </source>
</evidence>
<reference evidence="6 7" key="1">
    <citation type="submission" date="2024-10" db="EMBL/GenBank/DDBJ databases">
        <title>Updated reference genomes for cyclostephanoid diatoms.</title>
        <authorList>
            <person name="Roberts W.R."/>
            <person name="Alverson A.J."/>
        </authorList>
    </citation>
    <scope>NUCLEOTIDE SEQUENCE [LARGE SCALE GENOMIC DNA]</scope>
    <source>
        <strain evidence="6 7">AJA010-31</strain>
    </source>
</reference>
<accession>A0ABD3QTB9</accession>
<dbReference type="PANTHER" id="PTHR43908">
    <property type="entry name" value="AT29763P-RELATED"/>
    <property type="match status" value="1"/>
</dbReference>
<evidence type="ECO:0000313" key="7">
    <source>
        <dbReference type="Proteomes" id="UP001530400"/>
    </source>
</evidence>
<evidence type="ECO:0000256" key="2">
    <source>
        <dbReference type="SAM" id="MobiDB-lite"/>
    </source>
</evidence>
<feature type="transmembrane region" description="Helical" evidence="3">
    <location>
        <begin position="499"/>
        <end position="523"/>
    </location>
</feature>
<evidence type="ECO:0000313" key="6">
    <source>
        <dbReference type="EMBL" id="KAL3803279.1"/>
    </source>
</evidence>
<dbReference type="InterPro" id="IPR003582">
    <property type="entry name" value="ShKT_dom"/>
</dbReference>
<evidence type="ECO:0000259" key="5">
    <source>
        <dbReference type="PROSITE" id="PS50076"/>
    </source>
</evidence>
<dbReference type="PROSITE" id="PS00636">
    <property type="entry name" value="DNAJ_1"/>
    <property type="match status" value="1"/>
</dbReference>
<dbReference type="InterPro" id="IPR051100">
    <property type="entry name" value="DnaJ_subfamily_B/C"/>
</dbReference>
<feature type="transmembrane region" description="Helical" evidence="3">
    <location>
        <begin position="577"/>
        <end position="596"/>
    </location>
</feature>
<keyword evidence="3" id="KW-1133">Transmembrane helix</keyword>
<dbReference type="InterPro" id="IPR001623">
    <property type="entry name" value="DnaJ_domain"/>
</dbReference>
<evidence type="ECO:0000256" key="4">
    <source>
        <dbReference type="SAM" id="SignalP"/>
    </source>
</evidence>
<feature type="transmembrane region" description="Helical" evidence="3">
    <location>
        <begin position="685"/>
        <end position="702"/>
    </location>
</feature>
<dbReference type="SUPFAM" id="SSF46565">
    <property type="entry name" value="Chaperone J-domain"/>
    <property type="match status" value="1"/>
</dbReference>
<dbReference type="CDD" id="cd06257">
    <property type="entry name" value="DnaJ"/>
    <property type="match status" value="1"/>
</dbReference>
<keyword evidence="3" id="KW-0812">Transmembrane</keyword>
<dbReference type="Proteomes" id="UP001530400">
    <property type="component" value="Unassembled WGS sequence"/>
</dbReference>
<proteinExistence type="predicted"/>
<feature type="coiled-coil region" evidence="1">
    <location>
        <begin position="100"/>
        <end position="134"/>
    </location>
</feature>
<dbReference type="InterPro" id="IPR018253">
    <property type="entry name" value="DnaJ_domain_CS"/>
</dbReference>
<feature type="transmembrane region" description="Helical" evidence="3">
    <location>
        <begin position="458"/>
        <end position="478"/>
    </location>
</feature>
<comment type="caution">
    <text evidence="6">The sequence shown here is derived from an EMBL/GenBank/DDBJ whole genome shotgun (WGS) entry which is preliminary data.</text>
</comment>
<organism evidence="6 7">
    <name type="scientific">Cyclotella atomus</name>
    <dbReference type="NCBI Taxonomy" id="382360"/>
    <lineage>
        <taxon>Eukaryota</taxon>
        <taxon>Sar</taxon>
        <taxon>Stramenopiles</taxon>
        <taxon>Ochrophyta</taxon>
        <taxon>Bacillariophyta</taxon>
        <taxon>Coscinodiscophyceae</taxon>
        <taxon>Thalassiosirophycidae</taxon>
        <taxon>Stephanodiscales</taxon>
        <taxon>Stephanodiscaceae</taxon>
        <taxon>Cyclotella</taxon>
    </lineage>
</organism>
<feature type="region of interest" description="Disordered" evidence="2">
    <location>
        <begin position="51"/>
        <end position="76"/>
    </location>
</feature>
<evidence type="ECO:0000256" key="3">
    <source>
        <dbReference type="SAM" id="Phobius"/>
    </source>
</evidence>
<feature type="transmembrane region" description="Helical" evidence="3">
    <location>
        <begin position="647"/>
        <end position="665"/>
    </location>
</feature>
<dbReference type="Gene3D" id="1.10.287.110">
    <property type="entry name" value="DnaJ domain"/>
    <property type="match status" value="1"/>
</dbReference>
<feature type="domain" description="J" evidence="5">
    <location>
        <begin position="38"/>
        <end position="102"/>
    </location>
</feature>
<dbReference type="PRINTS" id="PR00625">
    <property type="entry name" value="JDOMAIN"/>
</dbReference>
<dbReference type="SMART" id="SM00254">
    <property type="entry name" value="ShKT"/>
    <property type="match status" value="1"/>
</dbReference>
<gene>
    <name evidence="6" type="ORF">ACHAWO_000108</name>
</gene>
<dbReference type="SMART" id="SM00271">
    <property type="entry name" value="DnaJ"/>
    <property type="match status" value="1"/>
</dbReference>
<dbReference type="GO" id="GO:0005783">
    <property type="term" value="C:endoplasmic reticulum"/>
    <property type="evidence" value="ECO:0007669"/>
    <property type="project" value="UniProtKB-ARBA"/>
</dbReference>